<keyword evidence="7" id="KW-0663">Pyridoxal phosphate</keyword>
<evidence type="ECO:0000313" key="13">
    <source>
        <dbReference type="Proteomes" id="UP001648503"/>
    </source>
</evidence>
<comment type="cofactor">
    <cofactor evidence="1">
        <name>pyridoxal 5'-phosphate</name>
        <dbReference type="ChEBI" id="CHEBI:597326"/>
    </cofactor>
</comment>
<evidence type="ECO:0000256" key="9">
    <source>
        <dbReference type="ARBA" id="ARBA00023098"/>
    </source>
</evidence>
<dbReference type="InterPro" id="IPR004839">
    <property type="entry name" value="Aminotransferase_I/II_large"/>
</dbReference>
<comment type="pathway">
    <text evidence="3">Sphingolipid metabolism.</text>
</comment>
<evidence type="ECO:0000256" key="5">
    <source>
        <dbReference type="ARBA" id="ARBA00013220"/>
    </source>
</evidence>
<evidence type="ECO:0000256" key="3">
    <source>
        <dbReference type="ARBA" id="ARBA00004991"/>
    </source>
</evidence>
<name>A0ABQ8EX53_9FUNG</name>
<dbReference type="InterPro" id="IPR015424">
    <property type="entry name" value="PyrdxlP-dep_Trfase"/>
</dbReference>
<comment type="caution">
    <text evidence="12">The sequence shown here is derived from an EMBL/GenBank/DDBJ whole genome shotgun (WGS) entry which is preliminary data.</text>
</comment>
<keyword evidence="9" id="KW-0443">Lipid metabolism</keyword>
<dbReference type="InterPro" id="IPR015421">
    <property type="entry name" value="PyrdxlP-dep_Trfase_major"/>
</dbReference>
<keyword evidence="13" id="KW-1185">Reference proteome</keyword>
<dbReference type="PANTHER" id="PTHR13693:SF2">
    <property type="entry name" value="SERINE PALMITOYLTRANSFERASE 1"/>
    <property type="match status" value="1"/>
</dbReference>
<dbReference type="EMBL" id="JAFCIX010000555">
    <property type="protein sequence ID" value="KAH6587611.1"/>
    <property type="molecule type" value="Genomic_DNA"/>
</dbReference>
<organism evidence="12 13">
    <name type="scientific">Batrachochytrium salamandrivorans</name>
    <dbReference type="NCBI Taxonomy" id="1357716"/>
    <lineage>
        <taxon>Eukaryota</taxon>
        <taxon>Fungi</taxon>
        <taxon>Fungi incertae sedis</taxon>
        <taxon>Chytridiomycota</taxon>
        <taxon>Chytridiomycota incertae sedis</taxon>
        <taxon>Chytridiomycetes</taxon>
        <taxon>Rhizophydiales</taxon>
        <taxon>Rhizophydiales incertae sedis</taxon>
        <taxon>Batrachochytrium</taxon>
    </lineage>
</organism>
<evidence type="ECO:0000256" key="1">
    <source>
        <dbReference type="ARBA" id="ARBA00001933"/>
    </source>
</evidence>
<proteinExistence type="inferred from homology"/>
<accession>A0ABQ8EX53</accession>
<keyword evidence="8" id="KW-0746">Sphingolipid metabolism</keyword>
<reference evidence="12 13" key="1">
    <citation type="submission" date="2021-02" db="EMBL/GenBank/DDBJ databases">
        <title>Variation within the Batrachochytrium salamandrivorans European outbreak.</title>
        <authorList>
            <person name="Kelly M."/>
            <person name="Pasmans F."/>
            <person name="Shea T.P."/>
            <person name="Munoz J.F."/>
            <person name="Carranza S."/>
            <person name="Cuomo C.A."/>
            <person name="Martel A."/>
        </authorList>
    </citation>
    <scope>NUCLEOTIDE SEQUENCE [LARGE SCALE GENOMIC DNA]</scope>
    <source>
        <strain evidence="12 13">AMFP18/2</strain>
    </source>
</reference>
<dbReference type="Gene3D" id="3.90.1150.10">
    <property type="entry name" value="Aspartate Aminotransferase, domain 1"/>
    <property type="match status" value="1"/>
</dbReference>
<gene>
    <name evidence="12" type="ORF">BASA50_011215</name>
</gene>
<dbReference type="Gene3D" id="3.40.640.10">
    <property type="entry name" value="Type I PLP-dependent aspartate aminotransferase-like (Major domain)"/>
    <property type="match status" value="1"/>
</dbReference>
<comment type="pathway">
    <text evidence="2">Lipid metabolism; sphingolipid metabolism.</text>
</comment>
<comment type="similarity">
    <text evidence="4">Belongs to the class-II pyridoxal-phosphate-dependent aminotransferase family.</text>
</comment>
<evidence type="ECO:0000256" key="4">
    <source>
        <dbReference type="ARBA" id="ARBA00008392"/>
    </source>
</evidence>
<dbReference type="InterPro" id="IPR015422">
    <property type="entry name" value="PyrdxlP-dep_Trfase_small"/>
</dbReference>
<dbReference type="Pfam" id="PF00155">
    <property type="entry name" value="Aminotran_1_2"/>
    <property type="match status" value="1"/>
</dbReference>
<evidence type="ECO:0000256" key="10">
    <source>
        <dbReference type="ARBA" id="ARBA00023315"/>
    </source>
</evidence>
<sequence>MTGQTVSAVHTALANFGSVDEATREAAYQLVVAVNTTYTVISRLYAHIPGSQILYRYIKASYQDDPFRMLLEAGLVIFMVWYFVAKRYQPGQQTEVKLTEKEIQELIDEWEPEPLVPELTKFQAEELAKTHVLSSAAGLKVKSADGKERLNCASFNFLGVMNSEAVKDKAILALRKYGVGSCGPPGFYGTIDVHIQLEEEISRFVNSEAAIIYSQGFACISSCIPAFSKRGDIIIADDAVSFGIQKGLQISRSQIKWFKHNDMADLERVLFKVQEDCAKKPLTRRFIVVEGLYVNLGDICPLPELVALKNKYKYRLIVEESMSFGVLGSRGAGVADHFGIPRGEIDIMVASMSNALASSGGFCAGSKEIVEHQRLSGLSYTFSASLPAVLAVGALESLRILETRPETLLTLAENASAIKSKLRKIGSGVVLNISSSPESPVIHLQLRSGSSREEDDRILQEIVDQSLKDGVLTTRSKYVFNQEHNPPPPSIRIVASAGFTIRESERCGTVICDAARRVLKQYRLDSR</sequence>
<evidence type="ECO:0000313" key="12">
    <source>
        <dbReference type="EMBL" id="KAH6587611.1"/>
    </source>
</evidence>
<evidence type="ECO:0000256" key="8">
    <source>
        <dbReference type="ARBA" id="ARBA00022919"/>
    </source>
</evidence>
<evidence type="ECO:0000259" key="11">
    <source>
        <dbReference type="Pfam" id="PF00155"/>
    </source>
</evidence>
<dbReference type="EC" id="2.3.1.50" evidence="5"/>
<evidence type="ECO:0000256" key="2">
    <source>
        <dbReference type="ARBA" id="ARBA00004760"/>
    </source>
</evidence>
<dbReference type="PANTHER" id="PTHR13693">
    <property type="entry name" value="CLASS II AMINOTRANSFERASE/8-AMINO-7-OXONONANOATE SYNTHASE"/>
    <property type="match status" value="1"/>
</dbReference>
<keyword evidence="6" id="KW-0808">Transferase</keyword>
<evidence type="ECO:0000256" key="6">
    <source>
        <dbReference type="ARBA" id="ARBA00022679"/>
    </source>
</evidence>
<keyword evidence="10" id="KW-0012">Acyltransferase</keyword>
<dbReference type="InterPro" id="IPR050087">
    <property type="entry name" value="AON_synthase_class-II"/>
</dbReference>
<protein>
    <recommendedName>
        <fullName evidence="5">serine C-palmitoyltransferase</fullName>
        <ecNumber evidence="5">2.3.1.50</ecNumber>
    </recommendedName>
</protein>
<feature type="domain" description="Aminotransferase class I/classII large" evidence="11">
    <location>
        <begin position="168"/>
        <end position="505"/>
    </location>
</feature>
<evidence type="ECO:0000256" key="7">
    <source>
        <dbReference type="ARBA" id="ARBA00022898"/>
    </source>
</evidence>
<dbReference type="SUPFAM" id="SSF53383">
    <property type="entry name" value="PLP-dependent transferases"/>
    <property type="match status" value="1"/>
</dbReference>
<dbReference type="Proteomes" id="UP001648503">
    <property type="component" value="Unassembled WGS sequence"/>
</dbReference>